<gene>
    <name evidence="2" type="ORF">SFOMI_3537</name>
</gene>
<protein>
    <submittedName>
        <fullName evidence="2">Chromosome partitioning protein ParB</fullName>
    </submittedName>
</protein>
<dbReference type="AlphaFoldDB" id="A0A292ZJL7"/>
<dbReference type="SMART" id="SM00470">
    <property type="entry name" value="ParB"/>
    <property type="match status" value="1"/>
</dbReference>
<proteinExistence type="predicted"/>
<sequence>MIQSVKVKNLSLSKDNVRKSNRDADLDSLAENIAAHGLLQNLVVTPLKKAGHFTVKAGGRRLRALQRLIETNRLAADHEVQVLVLEDDAGSAEASLAENFHRVAMLGHVSEVSFDERSETLPCLFQAARSAYPKSWRRAAWNKHLRQSRGQIRRQHGCHAGAV</sequence>
<feature type="domain" description="ParB-like N-terminal" evidence="1">
    <location>
        <begin position="3"/>
        <end position="100"/>
    </location>
</feature>
<accession>A0A292ZJL7</accession>
<dbReference type="PANTHER" id="PTHR33375">
    <property type="entry name" value="CHROMOSOME-PARTITIONING PROTEIN PARB-RELATED"/>
    <property type="match status" value="1"/>
</dbReference>
<dbReference type="Gene3D" id="3.90.1530.10">
    <property type="entry name" value="Conserved hypothetical protein from pyrococcus furiosus pfu- 392566-001, ParB domain"/>
    <property type="match status" value="1"/>
</dbReference>
<reference evidence="2" key="2">
    <citation type="journal article" date="2013" name="Environ. Sci. Technol.">
        <title>The 4-tert-butylphenol-utilizing bacterium Sphingobium fuliginis OMI can degrade bisphenols via phenolic ring hydroxylation and meta-cleavage pathway.</title>
        <authorList>
            <person name="Ogata Y."/>
            <person name="Goda S."/>
            <person name="Toyama T."/>
            <person name="Sei K."/>
            <person name="Ike M."/>
        </authorList>
    </citation>
    <scope>NUCLEOTIDE SEQUENCE [LARGE SCALE GENOMIC DNA]</scope>
    <source>
        <strain evidence="2">OMI</strain>
    </source>
</reference>
<reference evidence="2" key="3">
    <citation type="submission" date="2017-10" db="EMBL/GenBank/DDBJ databases">
        <title>Bioaugmenting a lab-scale membrane bioreactor with Sphingobium fuliginis OMI to degrade 4-tert-butylphenol.</title>
        <authorList>
            <person name="Takada K."/>
            <person name="Shiba T."/>
            <person name="Soda S."/>
            <person name="Inoue D."/>
            <person name="Miyake M."/>
            <person name="Eguchi M."/>
            <person name="Ike M."/>
        </authorList>
    </citation>
    <scope>NUCLEOTIDE SEQUENCE</scope>
    <source>
        <strain evidence="2">OMI</strain>
    </source>
</reference>
<dbReference type="InterPro" id="IPR003115">
    <property type="entry name" value="ParB_N"/>
</dbReference>
<dbReference type="SUPFAM" id="SSF110849">
    <property type="entry name" value="ParB/Sulfiredoxin"/>
    <property type="match status" value="1"/>
</dbReference>
<dbReference type="InterPro" id="IPR050336">
    <property type="entry name" value="Chromosome_partition/occlusion"/>
</dbReference>
<dbReference type="PANTHER" id="PTHR33375:SF7">
    <property type="entry name" value="CHROMOSOME 2-PARTITIONING PROTEIN PARB-RELATED"/>
    <property type="match status" value="1"/>
</dbReference>
<dbReference type="GO" id="GO:0007059">
    <property type="term" value="P:chromosome segregation"/>
    <property type="evidence" value="ECO:0007669"/>
    <property type="project" value="TreeGrafter"/>
</dbReference>
<dbReference type="CDD" id="cd16406">
    <property type="entry name" value="ParB_N_like"/>
    <property type="match status" value="1"/>
</dbReference>
<dbReference type="Proteomes" id="UP000221538">
    <property type="component" value="Unassembled WGS sequence"/>
</dbReference>
<dbReference type="GO" id="GO:0005694">
    <property type="term" value="C:chromosome"/>
    <property type="evidence" value="ECO:0007669"/>
    <property type="project" value="TreeGrafter"/>
</dbReference>
<evidence type="ECO:0000259" key="1">
    <source>
        <dbReference type="SMART" id="SM00470"/>
    </source>
</evidence>
<organism evidence="2">
    <name type="scientific">Sphingobium fuliginis (strain ATCC 27551)</name>
    <dbReference type="NCBI Taxonomy" id="336203"/>
    <lineage>
        <taxon>Bacteria</taxon>
        <taxon>Pseudomonadati</taxon>
        <taxon>Pseudomonadota</taxon>
        <taxon>Alphaproteobacteria</taxon>
        <taxon>Sphingomonadales</taxon>
        <taxon>Sphingomonadaceae</taxon>
        <taxon>Sphingobium</taxon>
    </lineage>
</organism>
<reference evidence="2" key="1">
    <citation type="journal article" date="2013" name="Biodegradation">
        <title>Occurrence of 4-tert-butylphenol (4-t-BP) biodegradation in an aquatic sample caused by the presence of Spirodela polyrrhiza and isolation of a 4-t-BP-utilizing bacterium.</title>
        <authorList>
            <person name="Ogata Y."/>
            <person name="Toyama T."/>
            <person name="Yu N."/>
            <person name="Wang X."/>
            <person name="Sei K."/>
            <person name="Ike M."/>
        </authorList>
    </citation>
    <scope>NUCLEOTIDE SEQUENCE [LARGE SCALE GENOMIC DNA]</scope>
    <source>
        <strain evidence="2">OMI</strain>
    </source>
</reference>
<dbReference type="Pfam" id="PF02195">
    <property type="entry name" value="ParB_N"/>
    <property type="match status" value="1"/>
</dbReference>
<dbReference type="InterPro" id="IPR036086">
    <property type="entry name" value="ParB/Sulfiredoxin_sf"/>
</dbReference>
<dbReference type="EMBL" id="BEWI01000032">
    <property type="protein sequence ID" value="GAY22975.1"/>
    <property type="molecule type" value="Genomic_DNA"/>
</dbReference>
<name>A0A292ZJL7_SPHSA</name>
<comment type="caution">
    <text evidence="2">The sequence shown here is derived from an EMBL/GenBank/DDBJ whole genome shotgun (WGS) entry which is preliminary data.</text>
</comment>
<reference evidence="2" key="4">
    <citation type="submission" date="2017-10" db="EMBL/GenBank/DDBJ databases">
        <authorList>
            <person name="Banno H."/>
            <person name="Chua N.-H."/>
        </authorList>
    </citation>
    <scope>NUCLEOTIDE SEQUENCE</scope>
    <source>
        <strain evidence="2">OMI</strain>
    </source>
</reference>
<evidence type="ECO:0000313" key="2">
    <source>
        <dbReference type="EMBL" id="GAY22975.1"/>
    </source>
</evidence>